<comment type="caution">
    <text evidence="3">The sequence shown here is derived from an EMBL/GenBank/DDBJ whole genome shotgun (WGS) entry which is preliminary data.</text>
</comment>
<sequence>MDERRKPRVIVGVSRSLSGLQALRVSVAEARSTGAQLWAVRSWREPAGWGRPPIWQFYDEVTQEVTAELRDAFAMAMGGLPADVAVRPLVLAGEPGQTLISVADRDNDLIVVGAGTRRGLRRGGRVARYCLRHASCDVLVVPAPRLARLGRTSTLTRRLSRELSRSTGSRGTVETISP</sequence>
<feature type="region of interest" description="Disordered" evidence="1">
    <location>
        <begin position="159"/>
        <end position="178"/>
    </location>
</feature>
<organism evidence="3 4">
    <name type="scientific">Rugosimonospora africana</name>
    <dbReference type="NCBI Taxonomy" id="556532"/>
    <lineage>
        <taxon>Bacteria</taxon>
        <taxon>Bacillati</taxon>
        <taxon>Actinomycetota</taxon>
        <taxon>Actinomycetes</taxon>
        <taxon>Micromonosporales</taxon>
        <taxon>Micromonosporaceae</taxon>
        <taxon>Rugosimonospora</taxon>
    </lineage>
</organism>
<keyword evidence="4" id="KW-1185">Reference proteome</keyword>
<dbReference type="SUPFAM" id="SSF52402">
    <property type="entry name" value="Adenine nucleotide alpha hydrolases-like"/>
    <property type="match status" value="1"/>
</dbReference>
<dbReference type="CDD" id="cd00293">
    <property type="entry name" value="USP-like"/>
    <property type="match status" value="1"/>
</dbReference>
<proteinExistence type="predicted"/>
<accession>A0A8J3VWN2</accession>
<protein>
    <recommendedName>
        <fullName evidence="2">UspA domain-containing protein</fullName>
    </recommendedName>
</protein>
<feature type="domain" description="UspA" evidence="2">
    <location>
        <begin position="8"/>
        <end position="142"/>
    </location>
</feature>
<dbReference type="Pfam" id="PF00582">
    <property type="entry name" value="Usp"/>
    <property type="match status" value="1"/>
</dbReference>
<reference evidence="3" key="1">
    <citation type="submission" date="2021-01" db="EMBL/GenBank/DDBJ databases">
        <title>Whole genome shotgun sequence of Rugosimonospora africana NBRC 104875.</title>
        <authorList>
            <person name="Komaki H."/>
            <person name="Tamura T."/>
        </authorList>
    </citation>
    <scope>NUCLEOTIDE SEQUENCE</scope>
    <source>
        <strain evidence="3">NBRC 104875</strain>
    </source>
</reference>
<evidence type="ECO:0000313" key="3">
    <source>
        <dbReference type="EMBL" id="GIH21099.1"/>
    </source>
</evidence>
<gene>
    <name evidence="3" type="ORF">Raf01_92710</name>
</gene>
<evidence type="ECO:0000313" key="4">
    <source>
        <dbReference type="Proteomes" id="UP000642748"/>
    </source>
</evidence>
<dbReference type="EMBL" id="BONZ01000116">
    <property type="protein sequence ID" value="GIH21099.1"/>
    <property type="molecule type" value="Genomic_DNA"/>
</dbReference>
<dbReference type="RefSeq" id="WP_203924502.1">
    <property type="nucleotide sequence ID" value="NZ_BONZ01000116.1"/>
</dbReference>
<dbReference type="Gene3D" id="3.40.50.12370">
    <property type="match status" value="1"/>
</dbReference>
<evidence type="ECO:0000259" key="2">
    <source>
        <dbReference type="Pfam" id="PF00582"/>
    </source>
</evidence>
<dbReference type="Proteomes" id="UP000642748">
    <property type="component" value="Unassembled WGS sequence"/>
</dbReference>
<name>A0A8J3VWN2_9ACTN</name>
<evidence type="ECO:0000256" key="1">
    <source>
        <dbReference type="SAM" id="MobiDB-lite"/>
    </source>
</evidence>
<dbReference type="InterPro" id="IPR006016">
    <property type="entry name" value="UspA"/>
</dbReference>
<dbReference type="AlphaFoldDB" id="A0A8J3VWN2"/>